<dbReference type="PROSITE" id="PS51257">
    <property type="entry name" value="PROKAR_LIPOPROTEIN"/>
    <property type="match status" value="1"/>
</dbReference>
<organism evidence="3 4">
    <name type="scientific">Protea cynaroides</name>
    <dbReference type="NCBI Taxonomy" id="273540"/>
    <lineage>
        <taxon>Eukaryota</taxon>
        <taxon>Viridiplantae</taxon>
        <taxon>Streptophyta</taxon>
        <taxon>Embryophyta</taxon>
        <taxon>Tracheophyta</taxon>
        <taxon>Spermatophyta</taxon>
        <taxon>Magnoliopsida</taxon>
        <taxon>Proteales</taxon>
        <taxon>Proteaceae</taxon>
        <taxon>Protea</taxon>
    </lineage>
</organism>
<feature type="chain" id="PRO_5040235212" evidence="2">
    <location>
        <begin position="26"/>
        <end position="167"/>
    </location>
</feature>
<dbReference type="EMBL" id="JAMYWD010000002">
    <property type="protein sequence ID" value="KAJ4979131.1"/>
    <property type="molecule type" value="Genomic_DNA"/>
</dbReference>
<feature type="signal peptide" evidence="2">
    <location>
        <begin position="1"/>
        <end position="25"/>
    </location>
</feature>
<dbReference type="PANTHER" id="PTHR33470:SF29">
    <property type="entry name" value="POLLEN OLE E 1 ALLERGEN AND EXTENSIN FAMILY PROTEIN"/>
    <property type="match status" value="1"/>
</dbReference>
<dbReference type="Proteomes" id="UP001141806">
    <property type="component" value="Unassembled WGS sequence"/>
</dbReference>
<keyword evidence="4" id="KW-1185">Reference proteome</keyword>
<reference evidence="3" key="1">
    <citation type="journal article" date="2023" name="Plant J.">
        <title>The genome of the king protea, Protea cynaroides.</title>
        <authorList>
            <person name="Chang J."/>
            <person name="Duong T.A."/>
            <person name="Schoeman C."/>
            <person name="Ma X."/>
            <person name="Roodt D."/>
            <person name="Barker N."/>
            <person name="Li Z."/>
            <person name="Van de Peer Y."/>
            <person name="Mizrachi E."/>
        </authorList>
    </citation>
    <scope>NUCLEOTIDE SEQUENCE</scope>
    <source>
        <tissue evidence="3">Young leaves</tissue>
    </source>
</reference>
<evidence type="ECO:0000313" key="3">
    <source>
        <dbReference type="EMBL" id="KAJ4979131.1"/>
    </source>
</evidence>
<evidence type="ECO:0000256" key="1">
    <source>
        <dbReference type="ARBA" id="ARBA00022729"/>
    </source>
</evidence>
<dbReference type="AlphaFoldDB" id="A0A9Q0KZJ3"/>
<sequence>MMKKMALVLIIAASVLMSCLNVCEAAVTEEPQVMHVGGKVLCQDCTKDYKEWVKGDKPINGSKVSITCMDERHRVVYYGSDGTDVKGQFELIVNKIRSNGKSFNAQDCLVRLISSPDATCNVFTNFGGGRTGVKLGRPSSVYRDLIKYTISPLYFTTPMCDEPHLKY</sequence>
<gene>
    <name evidence="3" type="ORF">NE237_009911</name>
</gene>
<evidence type="ECO:0000313" key="4">
    <source>
        <dbReference type="Proteomes" id="UP001141806"/>
    </source>
</evidence>
<proteinExistence type="predicted"/>
<dbReference type="OrthoDB" id="747559at2759"/>
<comment type="caution">
    <text evidence="3">The sequence shown here is derived from an EMBL/GenBank/DDBJ whole genome shotgun (WGS) entry which is preliminary data.</text>
</comment>
<evidence type="ECO:0000256" key="2">
    <source>
        <dbReference type="SAM" id="SignalP"/>
    </source>
</evidence>
<accession>A0A9Q0KZJ3</accession>
<protein>
    <submittedName>
        <fullName evidence="3">Uncharacterized protein</fullName>
    </submittedName>
</protein>
<name>A0A9Q0KZJ3_9MAGN</name>
<dbReference type="GO" id="GO:0071944">
    <property type="term" value="C:cell periphery"/>
    <property type="evidence" value="ECO:0007669"/>
    <property type="project" value="TreeGrafter"/>
</dbReference>
<dbReference type="PANTHER" id="PTHR33470">
    <property type="entry name" value="OS01G0164075 PROTEIN"/>
    <property type="match status" value="1"/>
</dbReference>
<dbReference type="Pfam" id="PF01190">
    <property type="entry name" value="Pollen_Ole_e_1"/>
    <property type="match status" value="1"/>
</dbReference>
<keyword evidence="1 2" id="KW-0732">Signal</keyword>